<dbReference type="EMBL" id="MT449702">
    <property type="protein sequence ID" value="QMJ95767.1"/>
    <property type="molecule type" value="Genomic_DNA"/>
</dbReference>
<evidence type="ECO:0000256" key="3">
    <source>
        <dbReference type="ARBA" id="ARBA00021312"/>
    </source>
</evidence>
<comment type="similarity">
    <text evidence="2">Belongs to the ATPase A chain family.</text>
</comment>
<name>A0A7D7D0F8_9ASCO</name>
<geneLocation type="mitochondrion" evidence="14"/>
<dbReference type="PRINTS" id="PR00123">
    <property type="entry name" value="ATPASEA"/>
</dbReference>
<dbReference type="InterPro" id="IPR000568">
    <property type="entry name" value="ATP_synth_F0_asu"/>
</dbReference>
<sequence>MFMSPLDQFEIKSLISLNTNILGDIFNLHITNYVMYMLMVLIIIINYNKLLGYNKLGSNRWGLSLLAMYDTMLNMVKSQMGNKGGMYFPLMFTLFNFMLLANIISMIPYSFAMSAQIMAMMSLSTTLWLGLTIIGLFNHGLHFFSLFVPTGTPLALVPILVLIETLSYSSKAISLGLRLSANMLSGHLLMLILGSLIFNLMSSSILGFLGGFIPIAGVMAITILEFAMAIIQAYVFCILFSGYLKDAIYLH</sequence>
<evidence type="ECO:0000256" key="6">
    <source>
        <dbReference type="ARBA" id="ARBA00022692"/>
    </source>
</evidence>
<dbReference type="AlphaFoldDB" id="A0A7D7D0F8"/>
<dbReference type="PANTHER" id="PTHR11410:SF0">
    <property type="entry name" value="ATP SYNTHASE SUBUNIT A"/>
    <property type="match status" value="1"/>
</dbReference>
<feature type="transmembrane region" description="Helical" evidence="13">
    <location>
        <begin position="143"/>
        <end position="163"/>
    </location>
</feature>
<evidence type="ECO:0000256" key="8">
    <source>
        <dbReference type="ARBA" id="ARBA00022989"/>
    </source>
</evidence>
<evidence type="ECO:0000256" key="9">
    <source>
        <dbReference type="ARBA" id="ARBA00023065"/>
    </source>
</evidence>
<dbReference type="GO" id="GO:0046933">
    <property type="term" value="F:proton-transporting ATP synthase activity, rotational mechanism"/>
    <property type="evidence" value="ECO:0007669"/>
    <property type="project" value="TreeGrafter"/>
</dbReference>
<evidence type="ECO:0000256" key="11">
    <source>
        <dbReference type="ARBA" id="ARBA00023310"/>
    </source>
</evidence>
<dbReference type="SUPFAM" id="SSF81336">
    <property type="entry name" value="F1F0 ATP synthase subunit A"/>
    <property type="match status" value="1"/>
</dbReference>
<evidence type="ECO:0000256" key="13">
    <source>
        <dbReference type="SAM" id="Phobius"/>
    </source>
</evidence>
<keyword evidence="10 13" id="KW-0472">Membrane</keyword>
<dbReference type="GO" id="GO:0005743">
    <property type="term" value="C:mitochondrial inner membrane"/>
    <property type="evidence" value="ECO:0007669"/>
    <property type="project" value="UniProtKB-SubCell"/>
</dbReference>
<organism evidence="14">
    <name type="scientific">Metschnikowia arizonensis</name>
    <dbReference type="NCBI Taxonomy" id="150206"/>
    <lineage>
        <taxon>Eukaryota</taxon>
        <taxon>Fungi</taxon>
        <taxon>Dikarya</taxon>
        <taxon>Ascomycota</taxon>
        <taxon>Saccharomycotina</taxon>
        <taxon>Pichiomycetes</taxon>
        <taxon>Metschnikowiaceae</taxon>
        <taxon>Metschnikowia</taxon>
    </lineage>
</organism>
<keyword evidence="9" id="KW-0406">Ion transport</keyword>
<evidence type="ECO:0000256" key="2">
    <source>
        <dbReference type="ARBA" id="ARBA00006810"/>
    </source>
</evidence>
<keyword evidence="6 13" id="KW-0812">Transmembrane</keyword>
<keyword evidence="8 13" id="KW-1133">Transmembrane helix</keyword>
<dbReference type="FunFam" id="1.20.120.220:FF:000003">
    <property type="entry name" value="ATP synthase subunit a"/>
    <property type="match status" value="1"/>
</dbReference>
<protein>
    <recommendedName>
        <fullName evidence="3 12">ATP synthase subunit a</fullName>
    </recommendedName>
</protein>
<evidence type="ECO:0000256" key="4">
    <source>
        <dbReference type="ARBA" id="ARBA00022448"/>
    </source>
</evidence>
<dbReference type="InterPro" id="IPR023011">
    <property type="entry name" value="ATP_synth_F0_asu_AS"/>
</dbReference>
<dbReference type="InterPro" id="IPR045083">
    <property type="entry name" value="ATP_synth_F0_asu_bact/mt"/>
</dbReference>
<reference evidence="14" key="1">
    <citation type="submission" date="2020-05" db="EMBL/GenBank/DDBJ databases">
        <title>Do Metschnikowia yeast have the strangest mitochondrial genomes of all fungi?</title>
        <authorList>
            <person name="Lee D.K."/>
            <person name="Hsiang T."/>
            <person name="Lachance M.-A."/>
            <person name="Smith D.R."/>
        </authorList>
    </citation>
    <scope>NUCLEOTIDE SEQUENCE</scope>
    <source>
        <strain evidence="14">UWOPS 99-103.4</strain>
    </source>
</reference>
<dbReference type="Pfam" id="PF00119">
    <property type="entry name" value="ATP-synt_A"/>
    <property type="match status" value="1"/>
</dbReference>
<accession>A0A7D7D0F8</accession>
<keyword evidence="4" id="KW-0813">Transport</keyword>
<evidence type="ECO:0000256" key="12">
    <source>
        <dbReference type="RuleBase" id="RU004450"/>
    </source>
</evidence>
<keyword evidence="11" id="KW-0066">ATP synthesis</keyword>
<keyword evidence="5" id="KW-0138">CF(0)</keyword>
<feature type="transmembrane region" description="Helical" evidence="13">
    <location>
        <begin position="30"/>
        <end position="48"/>
    </location>
</feature>
<feature type="transmembrane region" description="Helical" evidence="13">
    <location>
        <begin position="184"/>
        <end position="209"/>
    </location>
</feature>
<evidence type="ECO:0000256" key="10">
    <source>
        <dbReference type="ARBA" id="ARBA00023136"/>
    </source>
</evidence>
<keyword evidence="7" id="KW-0375">Hydrogen ion transport</keyword>
<dbReference type="Gene3D" id="1.20.120.220">
    <property type="entry name" value="ATP synthase, F0 complex, subunit A"/>
    <property type="match status" value="1"/>
</dbReference>
<feature type="transmembrane region" description="Helical" evidence="13">
    <location>
        <begin position="215"/>
        <end position="244"/>
    </location>
</feature>
<dbReference type="CDD" id="cd00310">
    <property type="entry name" value="ATP-synt_Fo_a_6"/>
    <property type="match status" value="1"/>
</dbReference>
<evidence type="ECO:0000256" key="5">
    <source>
        <dbReference type="ARBA" id="ARBA00022547"/>
    </source>
</evidence>
<evidence type="ECO:0000256" key="1">
    <source>
        <dbReference type="ARBA" id="ARBA00004448"/>
    </source>
</evidence>
<dbReference type="HAMAP" id="MF_01393">
    <property type="entry name" value="ATP_synth_a_bact"/>
    <property type="match status" value="1"/>
</dbReference>
<comment type="subcellular location">
    <subcellularLocation>
        <location evidence="1 12">Mitochondrion inner membrane</location>
        <topology evidence="1 12">Multi-pass membrane protein</topology>
    </subcellularLocation>
</comment>
<evidence type="ECO:0000313" key="14">
    <source>
        <dbReference type="EMBL" id="QMJ95767.1"/>
    </source>
</evidence>
<dbReference type="GO" id="GO:0045259">
    <property type="term" value="C:proton-transporting ATP synthase complex"/>
    <property type="evidence" value="ECO:0007669"/>
    <property type="project" value="UniProtKB-KW"/>
</dbReference>
<feature type="transmembrane region" description="Helical" evidence="13">
    <location>
        <begin position="117"/>
        <end position="137"/>
    </location>
</feature>
<dbReference type="NCBIfam" id="TIGR01131">
    <property type="entry name" value="ATP_synt_6_or_A"/>
    <property type="match status" value="1"/>
</dbReference>
<dbReference type="PANTHER" id="PTHR11410">
    <property type="entry name" value="ATP SYNTHASE SUBUNIT A"/>
    <property type="match status" value="1"/>
</dbReference>
<feature type="transmembrane region" description="Helical" evidence="13">
    <location>
        <begin position="86"/>
        <end position="105"/>
    </location>
</feature>
<keyword evidence="14" id="KW-0496">Mitochondrion</keyword>
<proteinExistence type="inferred from homology"/>
<dbReference type="PROSITE" id="PS00449">
    <property type="entry name" value="ATPASE_A"/>
    <property type="match status" value="1"/>
</dbReference>
<dbReference type="InterPro" id="IPR035908">
    <property type="entry name" value="F0_ATP_A_sf"/>
</dbReference>
<evidence type="ECO:0000256" key="7">
    <source>
        <dbReference type="ARBA" id="ARBA00022781"/>
    </source>
</evidence>
<gene>
    <name evidence="14" type="primary">atp6</name>
</gene>